<proteinExistence type="predicted"/>
<dbReference type="RefSeq" id="WP_164650322.1">
    <property type="nucleotide sequence ID" value="NZ_CP047476.1"/>
</dbReference>
<protein>
    <submittedName>
        <fullName evidence="5">DNA polymerase III subunit epsilon</fullName>
    </submittedName>
</protein>
<gene>
    <name evidence="5" type="ORF">GT360_17945</name>
</gene>
<dbReference type="Proteomes" id="UP000464262">
    <property type="component" value="Chromosome 2"/>
</dbReference>
<evidence type="ECO:0000313" key="6">
    <source>
        <dbReference type="Proteomes" id="UP000464262"/>
    </source>
</evidence>
<dbReference type="GO" id="GO:0005829">
    <property type="term" value="C:cytosol"/>
    <property type="evidence" value="ECO:0007669"/>
    <property type="project" value="TreeGrafter"/>
</dbReference>
<dbReference type="SMART" id="SM00479">
    <property type="entry name" value="EXOIII"/>
    <property type="match status" value="1"/>
</dbReference>
<dbReference type="PANTHER" id="PTHR30231">
    <property type="entry name" value="DNA POLYMERASE III SUBUNIT EPSILON"/>
    <property type="match status" value="1"/>
</dbReference>
<keyword evidence="2" id="KW-0378">Hydrolase</keyword>
<keyword evidence="3" id="KW-0269">Exonuclease</keyword>
<keyword evidence="6" id="KW-1185">Reference proteome</keyword>
<dbReference type="InterPro" id="IPR012337">
    <property type="entry name" value="RNaseH-like_sf"/>
</dbReference>
<name>A0A7Z2T749_9VIBR</name>
<evidence type="ECO:0000256" key="1">
    <source>
        <dbReference type="ARBA" id="ARBA00022722"/>
    </source>
</evidence>
<dbReference type="EMBL" id="CP047476">
    <property type="protein sequence ID" value="QIA65422.1"/>
    <property type="molecule type" value="Genomic_DNA"/>
</dbReference>
<sequence length="236" mass="26629">MFNRWFGKSSTQCQEALRQSIAPNSSYSSALDSYLRHPQPSLSEDLISQQFVALDFEMTGLEAKRDKILSIGLVHLNCYEINLCSSHEIYLDHGDYVKKESAEINEIVPQQLLNATAPTAALDELLTHLEGKIVVAHSACIERSFLNAQVKATYGLERLPCHFVDTLQLEKKYSYAGLSKIHQSYQLNDLRRHYNLPDYYAHSAASDALACAELFIVQLSKLKLKFESKISDVIIS</sequence>
<dbReference type="Pfam" id="PF00929">
    <property type="entry name" value="RNase_T"/>
    <property type="match status" value="1"/>
</dbReference>
<dbReference type="GO" id="GO:0006259">
    <property type="term" value="P:DNA metabolic process"/>
    <property type="evidence" value="ECO:0007669"/>
    <property type="project" value="UniProtKB-ARBA"/>
</dbReference>
<dbReference type="GO" id="GO:0003676">
    <property type="term" value="F:nucleic acid binding"/>
    <property type="evidence" value="ECO:0007669"/>
    <property type="project" value="InterPro"/>
</dbReference>
<dbReference type="CDD" id="cd06127">
    <property type="entry name" value="DEDDh"/>
    <property type="match status" value="1"/>
</dbReference>
<accession>A0A7Z2T749</accession>
<dbReference type="Gene3D" id="3.30.420.10">
    <property type="entry name" value="Ribonuclease H-like superfamily/Ribonuclease H"/>
    <property type="match status" value="1"/>
</dbReference>
<dbReference type="InterPro" id="IPR013520">
    <property type="entry name" value="Ribonucl_H"/>
</dbReference>
<evidence type="ECO:0000259" key="4">
    <source>
        <dbReference type="SMART" id="SM00479"/>
    </source>
</evidence>
<evidence type="ECO:0000256" key="2">
    <source>
        <dbReference type="ARBA" id="ARBA00022801"/>
    </source>
</evidence>
<dbReference type="AlphaFoldDB" id="A0A7Z2T749"/>
<dbReference type="GO" id="GO:0008408">
    <property type="term" value="F:3'-5' exonuclease activity"/>
    <property type="evidence" value="ECO:0007669"/>
    <property type="project" value="TreeGrafter"/>
</dbReference>
<dbReference type="KEGG" id="vas:GT360_17945"/>
<dbReference type="PANTHER" id="PTHR30231:SF4">
    <property type="entry name" value="PROTEIN NEN2"/>
    <property type="match status" value="1"/>
</dbReference>
<organism evidence="5 6">
    <name type="scientific">Vibrio astriarenae</name>
    <dbReference type="NCBI Taxonomy" id="1481923"/>
    <lineage>
        <taxon>Bacteria</taxon>
        <taxon>Pseudomonadati</taxon>
        <taxon>Pseudomonadota</taxon>
        <taxon>Gammaproteobacteria</taxon>
        <taxon>Vibrionales</taxon>
        <taxon>Vibrionaceae</taxon>
        <taxon>Vibrio</taxon>
    </lineage>
</organism>
<dbReference type="SUPFAM" id="SSF53098">
    <property type="entry name" value="Ribonuclease H-like"/>
    <property type="match status" value="1"/>
</dbReference>
<evidence type="ECO:0000256" key="3">
    <source>
        <dbReference type="ARBA" id="ARBA00022839"/>
    </source>
</evidence>
<feature type="domain" description="Exonuclease" evidence="4">
    <location>
        <begin position="50"/>
        <end position="224"/>
    </location>
</feature>
<reference evidence="5 6" key="1">
    <citation type="submission" date="2020-01" db="EMBL/GenBank/DDBJ databases">
        <title>Whole genome and functional gene identification of agarase of Vibrio HN897.</title>
        <authorList>
            <person name="Liu Y."/>
            <person name="Zhao Z."/>
        </authorList>
    </citation>
    <scope>NUCLEOTIDE SEQUENCE [LARGE SCALE GENOMIC DNA]</scope>
    <source>
        <strain evidence="5 6">HN897</strain>
    </source>
</reference>
<dbReference type="InterPro" id="IPR036397">
    <property type="entry name" value="RNaseH_sf"/>
</dbReference>
<evidence type="ECO:0000313" key="5">
    <source>
        <dbReference type="EMBL" id="QIA65422.1"/>
    </source>
</evidence>
<keyword evidence="1" id="KW-0540">Nuclease</keyword>